<accession>V5SIV4</accession>
<sequence>MVAIGLAFALLDPAMAAATRLPAPPAEAPGHRIELAVSGHAPVTLYYEERGEGSPILLLHGLGESTFTWHEIAPRLAEGHRVIALDLKGFGRSDKPADEAYGADDQAALVAAFLLARDLDAVTLVGHSFGGTVALRTALAGGIRGTDRIRRIAVIGAPALPRSTARHLDLVKMPGLPDMVASTLSPELLARILLSEAMGGEAAVSDDMVEGYAAPYRDPDAMQSFLATARAIVKEEGAKAIVKRYRAIRQPVLVVWCRNDPIVPLRAGRRLAAALPSATLEILDRCHHLPQHERPDALLAELEKFLAR</sequence>
<evidence type="ECO:0000256" key="1">
    <source>
        <dbReference type="SAM" id="SignalP"/>
    </source>
</evidence>
<feature type="domain" description="AB hydrolase-1" evidence="2">
    <location>
        <begin position="55"/>
        <end position="295"/>
    </location>
</feature>
<reference evidence="3 4" key="1">
    <citation type="journal article" date="2014" name="Genome Announc.">
        <title>Complete Genome Sequence of Hyphomicrobium nitrativorans Strain NL23, a Denitrifying Bacterium Isolated from Biofilm of a Methanol-Fed Denitrification System Treating Seawater at the Montreal Biodome.</title>
        <authorList>
            <person name="Martineau C."/>
            <person name="Villeneuve C."/>
            <person name="Mauffrey F."/>
            <person name="Villemur R."/>
        </authorList>
    </citation>
    <scope>NUCLEOTIDE SEQUENCE [LARGE SCALE GENOMIC DNA]</scope>
    <source>
        <strain evidence="3">NL23</strain>
    </source>
</reference>
<dbReference type="KEGG" id="hni:W911_16610"/>
<proteinExistence type="predicted"/>
<evidence type="ECO:0000313" key="3">
    <source>
        <dbReference type="EMBL" id="AHB50422.1"/>
    </source>
</evidence>
<dbReference type="PANTHER" id="PTHR43689:SF8">
    <property type="entry name" value="ALPHA_BETA-HYDROLASES SUPERFAMILY PROTEIN"/>
    <property type="match status" value="1"/>
</dbReference>
<dbReference type="AlphaFoldDB" id="V5SIV4"/>
<dbReference type="EMBL" id="CP006912">
    <property type="protein sequence ID" value="AHB50422.1"/>
    <property type="molecule type" value="Genomic_DNA"/>
</dbReference>
<protein>
    <recommendedName>
        <fullName evidence="2">AB hydrolase-1 domain-containing protein</fullName>
    </recommendedName>
</protein>
<dbReference type="PATRIC" id="fig|1029756.8.peg.3458"/>
<dbReference type="PRINTS" id="PR00111">
    <property type="entry name" value="ABHYDROLASE"/>
</dbReference>
<dbReference type="Gene3D" id="3.40.50.1820">
    <property type="entry name" value="alpha/beta hydrolase"/>
    <property type="match status" value="1"/>
</dbReference>
<feature type="chain" id="PRO_5004740728" description="AB hydrolase-1 domain-containing protein" evidence="1">
    <location>
        <begin position="17"/>
        <end position="308"/>
    </location>
</feature>
<dbReference type="Pfam" id="PF00561">
    <property type="entry name" value="Abhydrolase_1"/>
    <property type="match status" value="1"/>
</dbReference>
<gene>
    <name evidence="3" type="ORF">W911_16610</name>
</gene>
<keyword evidence="4" id="KW-1185">Reference proteome</keyword>
<dbReference type="InterPro" id="IPR000073">
    <property type="entry name" value="AB_hydrolase_1"/>
</dbReference>
<keyword evidence="1" id="KW-0732">Signal</keyword>
<organism evidence="3 4">
    <name type="scientific">Hyphomicrobium nitrativorans NL23</name>
    <dbReference type="NCBI Taxonomy" id="1029756"/>
    <lineage>
        <taxon>Bacteria</taxon>
        <taxon>Pseudomonadati</taxon>
        <taxon>Pseudomonadota</taxon>
        <taxon>Alphaproteobacteria</taxon>
        <taxon>Hyphomicrobiales</taxon>
        <taxon>Hyphomicrobiaceae</taxon>
        <taxon>Hyphomicrobium</taxon>
    </lineage>
</organism>
<evidence type="ECO:0000313" key="4">
    <source>
        <dbReference type="Proteomes" id="UP000018542"/>
    </source>
</evidence>
<dbReference type="SUPFAM" id="SSF53474">
    <property type="entry name" value="alpha/beta-Hydrolases"/>
    <property type="match status" value="1"/>
</dbReference>
<dbReference type="STRING" id="1029756.W911_16610"/>
<feature type="signal peptide" evidence="1">
    <location>
        <begin position="1"/>
        <end position="16"/>
    </location>
</feature>
<name>V5SIV4_9HYPH</name>
<dbReference type="InterPro" id="IPR029058">
    <property type="entry name" value="AB_hydrolase_fold"/>
</dbReference>
<dbReference type="PANTHER" id="PTHR43689">
    <property type="entry name" value="HYDROLASE"/>
    <property type="match status" value="1"/>
</dbReference>
<evidence type="ECO:0000259" key="2">
    <source>
        <dbReference type="Pfam" id="PF00561"/>
    </source>
</evidence>
<dbReference type="HOGENOM" id="CLU_020336_13_2_5"/>
<dbReference type="Proteomes" id="UP000018542">
    <property type="component" value="Chromosome"/>
</dbReference>